<reference evidence="2 3" key="1">
    <citation type="journal article" date="2015" name="Proc. Natl. Acad. Sci. U.S.A.">
        <title>The resurrection genome of Boea hygrometrica: A blueprint for survival of dehydration.</title>
        <authorList>
            <person name="Xiao L."/>
            <person name="Yang G."/>
            <person name="Zhang L."/>
            <person name="Yang X."/>
            <person name="Zhao S."/>
            <person name="Ji Z."/>
            <person name="Zhou Q."/>
            <person name="Hu M."/>
            <person name="Wang Y."/>
            <person name="Chen M."/>
            <person name="Xu Y."/>
            <person name="Jin H."/>
            <person name="Xiao X."/>
            <person name="Hu G."/>
            <person name="Bao F."/>
            <person name="Hu Y."/>
            <person name="Wan P."/>
            <person name="Li L."/>
            <person name="Deng X."/>
            <person name="Kuang T."/>
            <person name="Xiang C."/>
            <person name="Zhu J.K."/>
            <person name="Oliver M.J."/>
            <person name="He Y."/>
        </authorList>
    </citation>
    <scope>NUCLEOTIDE SEQUENCE [LARGE SCALE GENOMIC DNA]</scope>
    <source>
        <strain evidence="3">cv. XS01</strain>
    </source>
</reference>
<protein>
    <submittedName>
        <fullName evidence="2">Uncharacterized protein</fullName>
    </submittedName>
</protein>
<dbReference type="EMBL" id="KV003152">
    <property type="protein sequence ID" value="KZV37173.1"/>
    <property type="molecule type" value="Genomic_DNA"/>
</dbReference>
<dbReference type="AlphaFoldDB" id="A0A2Z7BRE6"/>
<dbReference type="Proteomes" id="UP000250235">
    <property type="component" value="Unassembled WGS sequence"/>
</dbReference>
<evidence type="ECO:0000313" key="3">
    <source>
        <dbReference type="Proteomes" id="UP000250235"/>
    </source>
</evidence>
<name>A0A2Z7BRE6_9LAMI</name>
<evidence type="ECO:0000313" key="2">
    <source>
        <dbReference type="EMBL" id="KZV37173.1"/>
    </source>
</evidence>
<proteinExistence type="inferred from homology"/>
<dbReference type="PANTHER" id="PTHR33083">
    <property type="entry name" value="EXPRESSED PROTEIN"/>
    <property type="match status" value="1"/>
</dbReference>
<evidence type="ECO:0000256" key="1">
    <source>
        <dbReference type="ARBA" id="ARBA00034773"/>
    </source>
</evidence>
<sequence>MEDFHRASGCYSGGGIKKAALEEGHLQEDEVWSVMKTSHQGTESNLDSKTRKKVSHLACAWRLAVAISEKEWEARRRNRPHEYLAGKLASTQIASFSMRGGVGRTVKGRDLSKTRNAVLTKTGFLEGYIVSSN</sequence>
<keyword evidence="3" id="KW-1185">Reference proteome</keyword>
<comment type="similarity">
    <text evidence="1">Belongs to the senescence regulator S40 family.</text>
</comment>
<accession>A0A2Z7BRE6</accession>
<gene>
    <name evidence="2" type="ORF">F511_15093</name>
</gene>
<organism evidence="2 3">
    <name type="scientific">Dorcoceras hygrometricum</name>
    <dbReference type="NCBI Taxonomy" id="472368"/>
    <lineage>
        <taxon>Eukaryota</taxon>
        <taxon>Viridiplantae</taxon>
        <taxon>Streptophyta</taxon>
        <taxon>Embryophyta</taxon>
        <taxon>Tracheophyta</taxon>
        <taxon>Spermatophyta</taxon>
        <taxon>Magnoliopsida</taxon>
        <taxon>eudicotyledons</taxon>
        <taxon>Gunneridae</taxon>
        <taxon>Pentapetalae</taxon>
        <taxon>asterids</taxon>
        <taxon>lamiids</taxon>
        <taxon>Lamiales</taxon>
        <taxon>Gesneriaceae</taxon>
        <taxon>Didymocarpoideae</taxon>
        <taxon>Trichosporeae</taxon>
        <taxon>Loxocarpinae</taxon>
        <taxon>Dorcoceras</taxon>
    </lineage>
</organism>
<dbReference type="OrthoDB" id="1917735at2759"/>
<dbReference type="PANTHER" id="PTHR33083:SF103">
    <property type="entry name" value="SENESCENCE REGULATOR"/>
    <property type="match status" value="1"/>
</dbReference>
<dbReference type="Pfam" id="PF04520">
    <property type="entry name" value="Senescence_reg"/>
    <property type="match status" value="1"/>
</dbReference>
<dbReference type="InterPro" id="IPR007608">
    <property type="entry name" value="Senescence_reg_S40"/>
</dbReference>
<dbReference type="GO" id="GO:0010150">
    <property type="term" value="P:leaf senescence"/>
    <property type="evidence" value="ECO:0007669"/>
    <property type="project" value="UniProtKB-ARBA"/>
</dbReference>